<feature type="region of interest" description="Disordered" evidence="3">
    <location>
        <begin position="1"/>
        <end position="53"/>
    </location>
</feature>
<evidence type="ECO:0000259" key="6">
    <source>
        <dbReference type="PROSITE" id="PS51184"/>
    </source>
</evidence>
<accession>A0A8J5N5R0</accession>
<dbReference type="InterPro" id="IPR003349">
    <property type="entry name" value="JmjN"/>
</dbReference>
<dbReference type="InterPro" id="IPR036431">
    <property type="entry name" value="ARID_dom_sf"/>
</dbReference>
<gene>
    <name evidence="7" type="primary">Jarid2-L</name>
    <name evidence="7" type="ORF">Hamer_G020218</name>
</gene>
<dbReference type="EMBL" id="JAHLQT010009370">
    <property type="protein sequence ID" value="KAG7173584.1"/>
    <property type="molecule type" value="Genomic_DNA"/>
</dbReference>
<dbReference type="InterPro" id="IPR001606">
    <property type="entry name" value="ARID_dom"/>
</dbReference>
<dbReference type="GO" id="GO:0003677">
    <property type="term" value="F:DNA binding"/>
    <property type="evidence" value="ECO:0007669"/>
    <property type="project" value="InterPro"/>
</dbReference>
<dbReference type="PROSITE" id="PS51184">
    <property type="entry name" value="JMJC"/>
    <property type="match status" value="1"/>
</dbReference>
<sequence>MSPTPSQSSEGTTSSTPSQRGNRLSSSRSRRQSPASSIDSSVNNSAPVMSDKTLADPNATHICDNTLLTRAPTFFPSEEEFTDPLDYIEKIRPEAEQFGLCRIVPPNNFKPECRVNDDMRFTGNNQYIHKMMRRWGPNVRTLHAIKRCLAKQNIELNSNPLIGCMELDLVRLYEVVEQHGGLMSVIEKELWGKVADTCRIPRSAQERLAKLDFIYCKYLLPYATLSQEERGQLLAEVDSIHNRNQMEQSGGGSKKASSNSSDNDEEEEEESLDCIVKGKSTALSTFYRIARNTATQWQPDPAGLEVDERYWSLVVNGTHHVCVLSASIDTSEHGYGFPNHRLSPLAKHPWNLKNLCQNPNSILRSMGTIVECSKTQAMEMSLLRFALGFIGMEGVRITKVYVSFGVTEKAKYGVAASQEDKLCAALKKIVPDFVKDSAIWLPSDTAMVPPSELVREGVRVCRVVQDPGQFVVVFPGAFTSSLCKGYLISESAFFARPQYFERAIASFRALHECCEPSMFSLDRLVLSVVSDPRATLDGLLRARELALQVVEKEKRLRAQLAEIGLEASERLSTPDSHRKKKSRFIEDEEENMCEICRQNLYVSLVTNSQEEAVYCLDHALILLSKNPSHLEYCKLMYTYSLSELDSAIKQMDERIQLKSGKKTSPNKFDLTTVICQKQEKVPLDSLRLKLLQEAPMPHQVEGLWYVKGDQEGVQTIVQPNLPVSGEEQQQA</sequence>
<feature type="domain" description="JmjC" evidence="6">
    <location>
        <begin position="344"/>
        <end position="511"/>
    </location>
</feature>
<dbReference type="SMART" id="SM01014">
    <property type="entry name" value="ARID"/>
    <property type="match status" value="1"/>
</dbReference>
<dbReference type="Gene3D" id="1.10.150.60">
    <property type="entry name" value="ARID DNA-binding domain"/>
    <property type="match status" value="1"/>
</dbReference>
<dbReference type="PANTHER" id="PTHR10694:SF113">
    <property type="entry name" value="PROTEIN JUMONJI"/>
    <property type="match status" value="1"/>
</dbReference>
<dbReference type="Gene3D" id="2.60.120.650">
    <property type="entry name" value="Cupin"/>
    <property type="match status" value="1"/>
</dbReference>
<evidence type="ECO:0000256" key="3">
    <source>
        <dbReference type="SAM" id="MobiDB-lite"/>
    </source>
</evidence>
<feature type="compositionally biased region" description="Polar residues" evidence="3">
    <location>
        <begin position="38"/>
        <end position="47"/>
    </location>
</feature>
<proteinExistence type="predicted"/>
<dbReference type="GO" id="GO:0010468">
    <property type="term" value="P:regulation of gene expression"/>
    <property type="evidence" value="ECO:0007669"/>
    <property type="project" value="TreeGrafter"/>
</dbReference>
<evidence type="ECO:0000256" key="1">
    <source>
        <dbReference type="ARBA" id="ARBA00004123"/>
    </source>
</evidence>
<feature type="compositionally biased region" description="Low complexity" evidence="3">
    <location>
        <begin position="18"/>
        <end position="37"/>
    </location>
</feature>
<keyword evidence="8" id="KW-1185">Reference proteome</keyword>
<dbReference type="Pfam" id="PF02375">
    <property type="entry name" value="JmjN"/>
    <property type="match status" value="1"/>
</dbReference>
<evidence type="ECO:0000313" key="8">
    <source>
        <dbReference type="Proteomes" id="UP000747542"/>
    </source>
</evidence>
<dbReference type="GO" id="GO:0000785">
    <property type="term" value="C:chromatin"/>
    <property type="evidence" value="ECO:0007669"/>
    <property type="project" value="TreeGrafter"/>
</dbReference>
<dbReference type="PROSITE" id="PS51011">
    <property type="entry name" value="ARID"/>
    <property type="match status" value="1"/>
</dbReference>
<dbReference type="GO" id="GO:0005634">
    <property type="term" value="C:nucleus"/>
    <property type="evidence" value="ECO:0007669"/>
    <property type="project" value="UniProtKB-SubCell"/>
</dbReference>
<dbReference type="Pfam" id="PF02928">
    <property type="entry name" value="zf-C5HC2"/>
    <property type="match status" value="1"/>
</dbReference>
<dbReference type="SUPFAM" id="SSF46774">
    <property type="entry name" value="ARID-like"/>
    <property type="match status" value="1"/>
</dbReference>
<dbReference type="SMART" id="SM00558">
    <property type="entry name" value="JmjC"/>
    <property type="match status" value="1"/>
</dbReference>
<comment type="subcellular location">
    <subcellularLocation>
        <location evidence="1">Nucleus</location>
    </subcellularLocation>
</comment>
<feature type="compositionally biased region" description="Polar residues" evidence="3">
    <location>
        <begin position="1"/>
        <end position="17"/>
    </location>
</feature>
<evidence type="ECO:0000256" key="2">
    <source>
        <dbReference type="ARBA" id="ARBA00023242"/>
    </source>
</evidence>
<dbReference type="FunFam" id="1.10.150.60:FF:000012">
    <property type="entry name" value="Blast:Protein Jumonji"/>
    <property type="match status" value="1"/>
</dbReference>
<feature type="region of interest" description="Disordered" evidence="3">
    <location>
        <begin position="243"/>
        <end position="273"/>
    </location>
</feature>
<dbReference type="Pfam" id="PF02373">
    <property type="entry name" value="JmjC"/>
    <property type="match status" value="1"/>
</dbReference>
<feature type="compositionally biased region" description="Acidic residues" evidence="3">
    <location>
        <begin position="262"/>
        <end position="272"/>
    </location>
</feature>
<dbReference type="InterPro" id="IPR003347">
    <property type="entry name" value="JmjC_dom"/>
</dbReference>
<keyword evidence="2" id="KW-0539">Nucleus</keyword>
<reference evidence="7" key="1">
    <citation type="journal article" date="2021" name="Sci. Adv.">
        <title>The American lobster genome reveals insights on longevity, neural, and immune adaptations.</title>
        <authorList>
            <person name="Polinski J.M."/>
            <person name="Zimin A.V."/>
            <person name="Clark K.F."/>
            <person name="Kohn A.B."/>
            <person name="Sadowski N."/>
            <person name="Timp W."/>
            <person name="Ptitsyn A."/>
            <person name="Khanna P."/>
            <person name="Romanova D.Y."/>
            <person name="Williams P."/>
            <person name="Greenwood S.J."/>
            <person name="Moroz L.L."/>
            <person name="Walt D.R."/>
            <person name="Bodnar A.G."/>
        </authorList>
    </citation>
    <scope>NUCLEOTIDE SEQUENCE</scope>
    <source>
        <strain evidence="7">GMGI-L3</strain>
    </source>
</reference>
<dbReference type="SMART" id="SM00545">
    <property type="entry name" value="JmjN"/>
    <property type="match status" value="1"/>
</dbReference>
<protein>
    <submittedName>
        <fullName evidence="7">Jumonji-like</fullName>
    </submittedName>
</protein>
<feature type="domain" description="JmjN" evidence="5">
    <location>
        <begin position="71"/>
        <end position="112"/>
    </location>
</feature>
<dbReference type="PANTHER" id="PTHR10694">
    <property type="entry name" value="LYSINE-SPECIFIC DEMETHYLASE"/>
    <property type="match status" value="1"/>
</dbReference>
<dbReference type="Proteomes" id="UP000747542">
    <property type="component" value="Unassembled WGS sequence"/>
</dbReference>
<dbReference type="GO" id="GO:0006338">
    <property type="term" value="P:chromatin remodeling"/>
    <property type="evidence" value="ECO:0007669"/>
    <property type="project" value="TreeGrafter"/>
</dbReference>
<evidence type="ECO:0000259" key="4">
    <source>
        <dbReference type="PROSITE" id="PS51011"/>
    </source>
</evidence>
<feature type="domain" description="ARID" evidence="4">
    <location>
        <begin position="135"/>
        <end position="227"/>
    </location>
</feature>
<dbReference type="SMART" id="SM00501">
    <property type="entry name" value="BRIGHT"/>
    <property type="match status" value="1"/>
</dbReference>
<dbReference type="PROSITE" id="PS51183">
    <property type="entry name" value="JMJN"/>
    <property type="match status" value="1"/>
</dbReference>
<dbReference type="Pfam" id="PF01388">
    <property type="entry name" value="ARID"/>
    <property type="match status" value="1"/>
</dbReference>
<dbReference type="CDD" id="cd16870">
    <property type="entry name" value="ARID_JARD2"/>
    <property type="match status" value="1"/>
</dbReference>
<organism evidence="7 8">
    <name type="scientific">Homarus americanus</name>
    <name type="common">American lobster</name>
    <dbReference type="NCBI Taxonomy" id="6706"/>
    <lineage>
        <taxon>Eukaryota</taxon>
        <taxon>Metazoa</taxon>
        <taxon>Ecdysozoa</taxon>
        <taxon>Arthropoda</taxon>
        <taxon>Crustacea</taxon>
        <taxon>Multicrustacea</taxon>
        <taxon>Malacostraca</taxon>
        <taxon>Eumalacostraca</taxon>
        <taxon>Eucarida</taxon>
        <taxon>Decapoda</taxon>
        <taxon>Pleocyemata</taxon>
        <taxon>Astacidea</taxon>
        <taxon>Nephropoidea</taxon>
        <taxon>Nephropidae</taxon>
        <taxon>Homarus</taxon>
    </lineage>
</organism>
<dbReference type="InterPro" id="IPR004198">
    <property type="entry name" value="Znf_C5HC2"/>
</dbReference>
<comment type="caution">
    <text evidence="7">The sequence shown here is derived from an EMBL/GenBank/DDBJ whole genome shotgun (WGS) entry which is preliminary data.</text>
</comment>
<evidence type="ECO:0000259" key="5">
    <source>
        <dbReference type="PROSITE" id="PS51183"/>
    </source>
</evidence>
<dbReference type="AlphaFoldDB" id="A0A8J5N5R0"/>
<evidence type="ECO:0000313" key="7">
    <source>
        <dbReference type="EMBL" id="KAG7173584.1"/>
    </source>
</evidence>
<name>A0A8J5N5R0_HOMAM</name>